<feature type="domain" description="Small ribosomal subunit protein uS7" evidence="6">
    <location>
        <begin position="72"/>
        <end position="202"/>
    </location>
</feature>
<accession>A0A0C3Q8U2</accession>
<feature type="compositionally biased region" description="Polar residues" evidence="5">
    <location>
        <begin position="46"/>
        <end position="56"/>
    </location>
</feature>
<dbReference type="GO" id="GO:0006412">
    <property type="term" value="P:translation"/>
    <property type="evidence" value="ECO:0007669"/>
    <property type="project" value="InterPro"/>
</dbReference>
<evidence type="ECO:0000259" key="6">
    <source>
        <dbReference type="Pfam" id="PF00177"/>
    </source>
</evidence>
<dbReference type="InterPro" id="IPR036823">
    <property type="entry name" value="Ribosomal_uS7_dom_sf"/>
</dbReference>
<evidence type="ECO:0000313" key="7">
    <source>
        <dbReference type="EMBL" id="KIO20239.1"/>
    </source>
</evidence>
<dbReference type="InterPro" id="IPR020606">
    <property type="entry name" value="Ribosomal_uS7_CS"/>
</dbReference>
<dbReference type="InterPro" id="IPR023798">
    <property type="entry name" value="Ribosomal_uS7_dom"/>
</dbReference>
<feature type="region of interest" description="Disordered" evidence="5">
    <location>
        <begin position="25"/>
        <end position="58"/>
    </location>
</feature>
<proteinExistence type="inferred from homology"/>
<evidence type="ECO:0000256" key="2">
    <source>
        <dbReference type="ARBA" id="ARBA00022980"/>
    </source>
</evidence>
<dbReference type="GO" id="GO:0003735">
    <property type="term" value="F:structural constituent of ribosome"/>
    <property type="evidence" value="ECO:0007669"/>
    <property type="project" value="InterPro"/>
</dbReference>
<dbReference type="STRING" id="1051891.A0A0C3Q8U2"/>
<dbReference type="EMBL" id="KN823181">
    <property type="protein sequence ID" value="KIO20239.1"/>
    <property type="molecule type" value="Genomic_DNA"/>
</dbReference>
<comment type="similarity">
    <text evidence="1 4">Belongs to the universal ribosomal protein uS7 family.</text>
</comment>
<gene>
    <name evidence="7" type="ORF">M407DRAFT_245880</name>
</gene>
<dbReference type="Gene3D" id="1.10.455.10">
    <property type="entry name" value="Ribosomal protein S7 domain"/>
    <property type="match status" value="1"/>
</dbReference>
<feature type="compositionally biased region" description="Pro residues" evidence="5">
    <location>
        <begin position="32"/>
        <end position="44"/>
    </location>
</feature>
<dbReference type="Pfam" id="PF00177">
    <property type="entry name" value="Ribosomal_S7"/>
    <property type="match status" value="1"/>
</dbReference>
<evidence type="ECO:0000256" key="5">
    <source>
        <dbReference type="SAM" id="MobiDB-lite"/>
    </source>
</evidence>
<keyword evidence="8" id="KW-1185">Reference proteome</keyword>
<dbReference type="InterPro" id="IPR047988">
    <property type="entry name" value="Ribosomal_uS7m_fungi"/>
</dbReference>
<dbReference type="PROSITE" id="PS00052">
    <property type="entry name" value="RIBOSOMAL_S7"/>
    <property type="match status" value="1"/>
</dbReference>
<dbReference type="HOGENOM" id="CLU_072226_2_1_1"/>
<dbReference type="InterPro" id="IPR000235">
    <property type="entry name" value="Ribosomal_uS7"/>
</dbReference>
<dbReference type="PANTHER" id="PTHR11205">
    <property type="entry name" value="RIBOSOMAL PROTEIN S7"/>
    <property type="match status" value="1"/>
</dbReference>
<dbReference type="AlphaFoldDB" id="A0A0C3Q8U2"/>
<protein>
    <recommendedName>
        <fullName evidence="6">Small ribosomal subunit protein uS7 domain-containing protein</fullName>
    </recommendedName>
</protein>
<evidence type="ECO:0000256" key="4">
    <source>
        <dbReference type="RuleBase" id="RU003619"/>
    </source>
</evidence>
<dbReference type="GO" id="GO:0005840">
    <property type="term" value="C:ribosome"/>
    <property type="evidence" value="ECO:0007669"/>
    <property type="project" value="UniProtKB-KW"/>
</dbReference>
<evidence type="ECO:0000256" key="1">
    <source>
        <dbReference type="ARBA" id="ARBA00007151"/>
    </source>
</evidence>
<evidence type="ECO:0000256" key="3">
    <source>
        <dbReference type="ARBA" id="ARBA00023274"/>
    </source>
</evidence>
<reference evidence="8" key="2">
    <citation type="submission" date="2015-01" db="EMBL/GenBank/DDBJ databases">
        <title>Evolutionary Origins and Diversification of the Mycorrhizal Mutualists.</title>
        <authorList>
            <consortium name="DOE Joint Genome Institute"/>
            <consortium name="Mycorrhizal Genomics Consortium"/>
            <person name="Kohler A."/>
            <person name="Kuo A."/>
            <person name="Nagy L.G."/>
            <person name="Floudas D."/>
            <person name="Copeland A."/>
            <person name="Barry K.W."/>
            <person name="Cichocki N."/>
            <person name="Veneault-Fourrey C."/>
            <person name="LaButti K."/>
            <person name="Lindquist E.A."/>
            <person name="Lipzen A."/>
            <person name="Lundell T."/>
            <person name="Morin E."/>
            <person name="Murat C."/>
            <person name="Riley R."/>
            <person name="Ohm R."/>
            <person name="Sun H."/>
            <person name="Tunlid A."/>
            <person name="Henrissat B."/>
            <person name="Grigoriev I.V."/>
            <person name="Hibbett D.S."/>
            <person name="Martin F."/>
        </authorList>
    </citation>
    <scope>NUCLEOTIDE SEQUENCE [LARGE SCALE GENOMIC DNA]</scope>
    <source>
        <strain evidence="8">MUT 4182</strain>
    </source>
</reference>
<name>A0A0C3Q8U2_9AGAM</name>
<keyword evidence="3 4" id="KW-0687">Ribonucleoprotein</keyword>
<sequence length="208" mass="22777">MILKVRSHALARSLPLLWRPMSTVTSTLPSTPSAPPPSSMPTPLPQGSQTLSSMSLAPSPPTFSPVFIPPAEDPLLSLLTNIIMRDGKRHRAAKLVTDTLSYLHSVTLAPPLPILREAVRLASPAVKVVTLRKSAKNLPSPRALNERQSTKQALRWILAASEKRSDKSLTHRLAKEVVAVVRGDSDVLKRKEEVHRQAVVNRANAPRR</sequence>
<dbReference type="GO" id="GO:0003723">
    <property type="term" value="F:RNA binding"/>
    <property type="evidence" value="ECO:0007669"/>
    <property type="project" value="InterPro"/>
</dbReference>
<evidence type="ECO:0000313" key="8">
    <source>
        <dbReference type="Proteomes" id="UP000054248"/>
    </source>
</evidence>
<dbReference type="OrthoDB" id="9972728at2759"/>
<dbReference type="GO" id="GO:1990904">
    <property type="term" value="C:ribonucleoprotein complex"/>
    <property type="evidence" value="ECO:0007669"/>
    <property type="project" value="UniProtKB-KW"/>
</dbReference>
<dbReference type="SUPFAM" id="SSF47973">
    <property type="entry name" value="Ribosomal protein S7"/>
    <property type="match status" value="1"/>
</dbReference>
<reference evidence="7 8" key="1">
    <citation type="submission" date="2014-04" db="EMBL/GenBank/DDBJ databases">
        <authorList>
            <consortium name="DOE Joint Genome Institute"/>
            <person name="Kuo A."/>
            <person name="Girlanda M."/>
            <person name="Perotto S."/>
            <person name="Kohler A."/>
            <person name="Nagy L.G."/>
            <person name="Floudas D."/>
            <person name="Copeland A."/>
            <person name="Barry K.W."/>
            <person name="Cichocki N."/>
            <person name="Veneault-Fourrey C."/>
            <person name="LaButti K."/>
            <person name="Lindquist E.A."/>
            <person name="Lipzen A."/>
            <person name="Lundell T."/>
            <person name="Morin E."/>
            <person name="Murat C."/>
            <person name="Sun H."/>
            <person name="Tunlid A."/>
            <person name="Henrissat B."/>
            <person name="Grigoriev I.V."/>
            <person name="Hibbett D.S."/>
            <person name="Martin F."/>
            <person name="Nordberg H.P."/>
            <person name="Cantor M.N."/>
            <person name="Hua S.X."/>
        </authorList>
    </citation>
    <scope>NUCLEOTIDE SEQUENCE [LARGE SCALE GENOMIC DNA]</scope>
    <source>
        <strain evidence="7 8">MUT 4182</strain>
    </source>
</reference>
<dbReference type="CDD" id="cd14868">
    <property type="entry name" value="uS7_Mitochondria_Fungi"/>
    <property type="match status" value="1"/>
</dbReference>
<keyword evidence="2 4" id="KW-0689">Ribosomal protein</keyword>
<organism evidence="7 8">
    <name type="scientific">Tulasnella calospora MUT 4182</name>
    <dbReference type="NCBI Taxonomy" id="1051891"/>
    <lineage>
        <taxon>Eukaryota</taxon>
        <taxon>Fungi</taxon>
        <taxon>Dikarya</taxon>
        <taxon>Basidiomycota</taxon>
        <taxon>Agaricomycotina</taxon>
        <taxon>Agaricomycetes</taxon>
        <taxon>Cantharellales</taxon>
        <taxon>Tulasnellaceae</taxon>
        <taxon>Tulasnella</taxon>
    </lineage>
</organism>
<dbReference type="Proteomes" id="UP000054248">
    <property type="component" value="Unassembled WGS sequence"/>
</dbReference>